<gene>
    <name evidence="1" type="ORF">M529_09200</name>
</gene>
<dbReference type="RefSeq" id="WP_021317667.1">
    <property type="nucleotide sequence ID" value="NZ_AUWY01000071.1"/>
</dbReference>
<accession>T0J6E5</accession>
<dbReference type="EMBL" id="AUWY01000071">
    <property type="protein sequence ID" value="EQB32412.1"/>
    <property type="molecule type" value="Genomic_DNA"/>
</dbReference>
<dbReference type="PROSITE" id="PS51257">
    <property type="entry name" value="PROKAR_LIPOPROTEIN"/>
    <property type="match status" value="1"/>
</dbReference>
<evidence type="ECO:0000313" key="1">
    <source>
        <dbReference type="EMBL" id="EQB32412.1"/>
    </source>
</evidence>
<dbReference type="STRING" id="1346791.M529_09200"/>
<reference evidence="1 2" key="1">
    <citation type="journal article" date="2013" name="Genome Announc.">
        <title>Draft Genome Sequence of Sphingobium ummariense Strain RL-3, a Hexachlorocyclohexane-Degrading Bacterium.</title>
        <authorList>
            <person name="Kohli P."/>
            <person name="Dua A."/>
            <person name="Sangwan N."/>
            <person name="Oldach P."/>
            <person name="Khurana J.P."/>
            <person name="Lal R."/>
        </authorList>
    </citation>
    <scope>NUCLEOTIDE SEQUENCE [LARGE SCALE GENOMIC DNA]</scope>
    <source>
        <strain evidence="1 2">RL-3</strain>
    </source>
</reference>
<evidence type="ECO:0008006" key="3">
    <source>
        <dbReference type="Google" id="ProtNLM"/>
    </source>
</evidence>
<dbReference type="eggNOG" id="ENOG5030A3E">
    <property type="taxonomic scope" value="Bacteria"/>
</dbReference>
<evidence type="ECO:0000313" key="2">
    <source>
        <dbReference type="Proteomes" id="UP000015523"/>
    </source>
</evidence>
<protein>
    <recommendedName>
        <fullName evidence="3">Lipoprotein</fullName>
    </recommendedName>
</protein>
<dbReference type="AlphaFoldDB" id="T0J6E5"/>
<proteinExistence type="predicted"/>
<dbReference type="Proteomes" id="UP000015523">
    <property type="component" value="Unassembled WGS sequence"/>
</dbReference>
<name>T0J6E5_9SPHN</name>
<dbReference type="OrthoDB" id="7473301at2"/>
<keyword evidence="2" id="KW-1185">Reference proteome</keyword>
<sequence length="116" mass="12907">MPKSGKLAFMMLMLIAGCAGPTRDRQMLRDIHAEALALEGPRLQSWTSLPKTRWPPGIASLRPESVSISADGVDILMSPYFDGGWGYFIPFDDSSSPEPRGRYEPAGEGIYWYRPD</sequence>
<organism evidence="1 2">
    <name type="scientific">Sphingobium ummariense RL-3</name>
    <dbReference type="NCBI Taxonomy" id="1346791"/>
    <lineage>
        <taxon>Bacteria</taxon>
        <taxon>Pseudomonadati</taxon>
        <taxon>Pseudomonadota</taxon>
        <taxon>Alphaproteobacteria</taxon>
        <taxon>Sphingomonadales</taxon>
        <taxon>Sphingomonadaceae</taxon>
        <taxon>Sphingobium</taxon>
    </lineage>
</organism>
<comment type="caution">
    <text evidence="1">The sequence shown here is derived from an EMBL/GenBank/DDBJ whole genome shotgun (WGS) entry which is preliminary data.</text>
</comment>